<dbReference type="Gene3D" id="2.60.40.10">
    <property type="entry name" value="Immunoglobulins"/>
    <property type="match status" value="1"/>
</dbReference>
<dbReference type="InterPro" id="IPR036116">
    <property type="entry name" value="FN3_sf"/>
</dbReference>
<dbReference type="AlphaFoldDB" id="A0A7S3UR83"/>
<dbReference type="SMART" id="SM00060">
    <property type="entry name" value="FN3"/>
    <property type="match status" value="1"/>
</dbReference>
<dbReference type="InterPro" id="IPR013783">
    <property type="entry name" value="Ig-like_fold"/>
</dbReference>
<evidence type="ECO:0000313" key="2">
    <source>
        <dbReference type="EMBL" id="CAE0622577.1"/>
    </source>
</evidence>
<gene>
    <name evidence="2" type="ORF">HAKA00212_LOCUS1283</name>
</gene>
<dbReference type="PROSITE" id="PS50853">
    <property type="entry name" value="FN3"/>
    <property type="match status" value="1"/>
</dbReference>
<accession>A0A7S3UR83</accession>
<evidence type="ECO:0000259" key="1">
    <source>
        <dbReference type="PROSITE" id="PS50853"/>
    </source>
</evidence>
<name>A0A7S3UR83_HETAK</name>
<dbReference type="InterPro" id="IPR003961">
    <property type="entry name" value="FN3_dom"/>
</dbReference>
<reference evidence="2" key="1">
    <citation type="submission" date="2021-01" db="EMBL/GenBank/DDBJ databases">
        <authorList>
            <person name="Corre E."/>
            <person name="Pelletier E."/>
            <person name="Niang G."/>
            <person name="Scheremetjew M."/>
            <person name="Finn R."/>
            <person name="Kale V."/>
            <person name="Holt S."/>
            <person name="Cochrane G."/>
            <person name="Meng A."/>
            <person name="Brown T."/>
            <person name="Cohen L."/>
        </authorList>
    </citation>
    <scope>NUCLEOTIDE SEQUENCE</scope>
    <source>
        <strain evidence="2">CCMP3107</strain>
    </source>
</reference>
<organism evidence="2">
    <name type="scientific">Heterosigma akashiwo</name>
    <name type="common">Chromophytic alga</name>
    <name type="synonym">Heterosigma carterae</name>
    <dbReference type="NCBI Taxonomy" id="2829"/>
    <lineage>
        <taxon>Eukaryota</taxon>
        <taxon>Sar</taxon>
        <taxon>Stramenopiles</taxon>
        <taxon>Ochrophyta</taxon>
        <taxon>Raphidophyceae</taxon>
        <taxon>Chattonellales</taxon>
        <taxon>Chattonellaceae</taxon>
        <taxon>Heterosigma</taxon>
    </lineage>
</organism>
<dbReference type="CDD" id="cd00063">
    <property type="entry name" value="FN3"/>
    <property type="match status" value="1"/>
</dbReference>
<protein>
    <recommendedName>
        <fullName evidence="1">Fibronectin type-III domain-containing protein</fullName>
    </recommendedName>
</protein>
<sequence>MLEKKRLPSAPPIEQCPVLALPISVHQRQEVDGVELCSKPCVPPFPYTPEVVEVKETMIALEWANPEYDGPENLKYEVQGRGKTRVNKNWKTLCTYATISQPFFKIPNLVPGVELMFRVRAFNYGGWGEYSWETDYIIPNPVARSISLARDLRAAAGFGARRVLAVMAARAHLAEVQRQGAKQLLAMAARYGGFKRISVAKECVEVVLKAMKKFDKDKVMQSLGCLVVGWSCKTGEEVINTALQNDAEKVLVDAQNTFKGDTAIINHSKWLYSVLQNTDNLSLSTGDESWMGAIGYY</sequence>
<feature type="domain" description="Fibronectin type-III" evidence="1">
    <location>
        <begin position="45"/>
        <end position="141"/>
    </location>
</feature>
<dbReference type="EMBL" id="HBIU01003595">
    <property type="protein sequence ID" value="CAE0622577.1"/>
    <property type="molecule type" value="Transcribed_RNA"/>
</dbReference>
<dbReference type="Pfam" id="PF00041">
    <property type="entry name" value="fn3"/>
    <property type="match status" value="1"/>
</dbReference>
<dbReference type="SUPFAM" id="SSF49265">
    <property type="entry name" value="Fibronectin type III"/>
    <property type="match status" value="1"/>
</dbReference>
<proteinExistence type="predicted"/>